<comment type="subunit">
    <text evidence="4">Composed of two components (A and B), the A component is the catalytic subunit and the B component confers calcium sensitivity.</text>
</comment>
<comment type="function">
    <text evidence="13">Calcium-dependent, calmodulin-stimulated protein phosphatase. This subunit may have a role in the calmodulin activation of calcineurin.</text>
</comment>
<feature type="region of interest" description="Disordered" evidence="15">
    <location>
        <begin position="511"/>
        <end position="544"/>
    </location>
</feature>
<dbReference type="CDD" id="cd07416">
    <property type="entry name" value="MPP_PP2B"/>
    <property type="match status" value="1"/>
</dbReference>
<accession>A0A9P8JYQ9</accession>
<proteinExistence type="inferred from homology"/>
<comment type="catalytic activity">
    <reaction evidence="11">
        <text>O-phospho-L-seryl-[protein] + H2O = L-seryl-[protein] + phosphate</text>
        <dbReference type="Rhea" id="RHEA:20629"/>
        <dbReference type="Rhea" id="RHEA-COMP:9863"/>
        <dbReference type="Rhea" id="RHEA-COMP:11604"/>
        <dbReference type="ChEBI" id="CHEBI:15377"/>
        <dbReference type="ChEBI" id="CHEBI:29999"/>
        <dbReference type="ChEBI" id="CHEBI:43474"/>
        <dbReference type="ChEBI" id="CHEBI:83421"/>
        <dbReference type="EC" id="3.1.3.16"/>
    </reaction>
</comment>
<dbReference type="PANTHER" id="PTHR45673">
    <property type="entry name" value="SERINE/THREONINE-PROTEIN PHOSPHATASE 2B CATALYTIC SUBUNIT 1-RELATED"/>
    <property type="match status" value="1"/>
</dbReference>
<evidence type="ECO:0000256" key="1">
    <source>
        <dbReference type="ARBA" id="ARBA00001947"/>
    </source>
</evidence>
<comment type="cofactor">
    <cofactor evidence="1">
        <name>Zn(2+)</name>
        <dbReference type="ChEBI" id="CHEBI:29105"/>
    </cofactor>
</comment>
<dbReference type="Pfam" id="PF23868">
    <property type="entry name" value="Mmc1_C"/>
    <property type="match status" value="1"/>
</dbReference>
<evidence type="ECO:0000256" key="6">
    <source>
        <dbReference type="ARBA" id="ARBA00022801"/>
    </source>
</evidence>
<dbReference type="Gene3D" id="3.60.21.10">
    <property type="match status" value="1"/>
</dbReference>
<evidence type="ECO:0000256" key="11">
    <source>
        <dbReference type="ARBA" id="ARBA00047761"/>
    </source>
</evidence>
<dbReference type="AlphaFoldDB" id="A0A9P8JYQ9"/>
<keyword evidence="6 14" id="KW-0378">Hydrolase</keyword>
<reference evidence="17" key="2">
    <citation type="submission" date="2021-08" db="EMBL/GenBank/DDBJ databases">
        <authorList>
            <person name="Gostincar C."/>
            <person name="Sun X."/>
            <person name="Song Z."/>
            <person name="Gunde-Cimerman N."/>
        </authorList>
    </citation>
    <scope>NUCLEOTIDE SEQUENCE</scope>
    <source>
        <strain evidence="17">EXF-9298</strain>
    </source>
</reference>
<evidence type="ECO:0000256" key="14">
    <source>
        <dbReference type="RuleBase" id="RU004273"/>
    </source>
</evidence>
<dbReference type="Pfam" id="PF00149">
    <property type="entry name" value="Metallophos"/>
    <property type="match status" value="1"/>
</dbReference>
<keyword evidence="9" id="KW-0904">Protein phosphatase</keyword>
<dbReference type="GO" id="GO:0046872">
    <property type="term" value="F:metal ion binding"/>
    <property type="evidence" value="ECO:0007669"/>
    <property type="project" value="UniProtKB-KW"/>
</dbReference>
<protein>
    <recommendedName>
        <fullName evidence="14">Serine/threonine-protein phosphatase</fullName>
        <ecNumber evidence="14">3.1.3.16</ecNumber>
    </recommendedName>
</protein>
<dbReference type="InterPro" id="IPR056196">
    <property type="entry name" value="Mmc1_C"/>
</dbReference>
<organism evidence="17 18">
    <name type="scientific">Aureobasidium melanogenum</name>
    <name type="common">Aureobasidium pullulans var. melanogenum</name>
    <dbReference type="NCBI Taxonomy" id="46634"/>
    <lineage>
        <taxon>Eukaryota</taxon>
        <taxon>Fungi</taxon>
        <taxon>Dikarya</taxon>
        <taxon>Ascomycota</taxon>
        <taxon>Pezizomycotina</taxon>
        <taxon>Dothideomycetes</taxon>
        <taxon>Dothideomycetidae</taxon>
        <taxon>Dothideales</taxon>
        <taxon>Saccotheciaceae</taxon>
        <taxon>Aureobasidium</taxon>
    </lineage>
</organism>
<evidence type="ECO:0000256" key="2">
    <source>
        <dbReference type="ARBA" id="ARBA00001965"/>
    </source>
</evidence>
<keyword evidence="10" id="KW-0408">Iron</keyword>
<dbReference type="EMBL" id="JAHFXS010000100">
    <property type="protein sequence ID" value="KAG9989167.1"/>
    <property type="molecule type" value="Genomic_DNA"/>
</dbReference>
<sequence length="1228" mass="136686">MSGQPMEQDKYIDSAVRAVTNKRPVPEIDFTLHTMEDGTQVSTLERVCKDVQAPAFHPPTDEQFFSPTDPNKPNLQFLKQHFYREGRLTEDQALWILSECTKVLEREPNLLEMDAPITVCGDVHGQYYDLMKLFEVGGDPADTRYLFLGDYVDRGYFSIECVLYLWALKIWYPNTLWLMRGNHECRHLTDYFTFKLECKHKYSEAVYEACMKSFCALPLAAVMNKQFLCIHGGLSPELHTLEDLKSIDRFREPPTHGLMCDILWADPLEDFGQEKTQEYFVHNHVRGCSYFFSYPAACAFLEKNNLLSIIRAHEAQDAGYRMYRKTRTTGFPSVMTIFSAPNYLDVYNNKAAVLKYENNVMNIRQFNCTPHPYWLPNFMDVFTWSLPFVGEKITDMLIAILNTCSKEELEEETPLSSGPHSPPLPSNVANMDPDSTEAKRRAIKNKILAIGRLSRVFQVLREESERVTELKTASGGKLPAGTLMLGAEGIKQAITNFEDARKVDLQNERLPPSGEEVRRNSDAARHDALTRAAQEAENDQKLAGVARRISMSSGSGRSARKHATNLASRTAINPPSNVPAENQQLYASLDRLKDIASDYVNQSRLQLALRGLETSRPTVRIGLLGLGRDGDVAARKLARVLLADALGDEGQWEKMLKQPSQDGKPLLLRYGAEDDIPPMNPLVNELNIPSRVLEKNNLEILITTLNTPSGPNITADPSGLAEAILVPPLQTPVASSGRTGFVRYPVHKAIVVGEGIQGCMDFGRLSAALEATTLGVTGAEQGLVQVALSVPRDSPRTQTNDTGLISPVDIEQAGLALDLFRQDVANGAIFNSKWQASNIQAIIRFLASDPMDPVTGDSVGLRPTLQAHIRSTLDSAADAIALSEQVANNAVISNSISDQKRQEISQAISAWAQHAHTDLQVSLANALDSRSWRRTTWSRLLWRVDDVGVAAEEVLRSHWLLDAESTLAFLAGRIEQAGFFRSKRGVANFNPDYAMHASDRAVDPKTGEAISKERAFLAPSQASSAPTTTKTSKGFFGRFFTDKVPQPSTADLLNTHALTAKVAETGGIDIFHSRPWPLAIHFTRQKLLHTLVPTLQARAQALLAQSLTTIGATSALGVWLYIATSGTMLAESGAIAALGLVWTLRRLQKKWEKERQTWEAEVREHGRVVLSEVEDVLRIVVRENERGVLRQTDIEDWKRAREALRNVKTALWDVDEVEEKVQEIGVKV</sequence>
<dbReference type="Proteomes" id="UP000729357">
    <property type="component" value="Unassembled WGS sequence"/>
</dbReference>
<evidence type="ECO:0000256" key="13">
    <source>
        <dbReference type="ARBA" id="ARBA00053858"/>
    </source>
</evidence>
<evidence type="ECO:0000256" key="5">
    <source>
        <dbReference type="ARBA" id="ARBA00022723"/>
    </source>
</evidence>
<dbReference type="Pfam" id="PF23867">
    <property type="entry name" value="Mmc1_N"/>
    <property type="match status" value="1"/>
</dbReference>
<dbReference type="InterPro" id="IPR043360">
    <property type="entry name" value="PP2B"/>
</dbReference>
<dbReference type="InterPro" id="IPR041751">
    <property type="entry name" value="MPP_PP2B"/>
</dbReference>
<comment type="catalytic activity">
    <reaction evidence="12 14">
        <text>O-phospho-L-threonyl-[protein] + H2O = L-threonyl-[protein] + phosphate</text>
        <dbReference type="Rhea" id="RHEA:47004"/>
        <dbReference type="Rhea" id="RHEA-COMP:11060"/>
        <dbReference type="Rhea" id="RHEA-COMP:11605"/>
        <dbReference type="ChEBI" id="CHEBI:15377"/>
        <dbReference type="ChEBI" id="CHEBI:30013"/>
        <dbReference type="ChEBI" id="CHEBI:43474"/>
        <dbReference type="ChEBI" id="CHEBI:61977"/>
        <dbReference type="EC" id="3.1.3.16"/>
    </reaction>
</comment>
<comment type="caution">
    <text evidence="17">The sequence shown here is derived from an EMBL/GenBank/DDBJ whole genome shotgun (WGS) entry which is preliminary data.</text>
</comment>
<dbReference type="InterPro" id="IPR029052">
    <property type="entry name" value="Metallo-depent_PP-like"/>
</dbReference>
<evidence type="ECO:0000256" key="9">
    <source>
        <dbReference type="ARBA" id="ARBA00022912"/>
    </source>
</evidence>
<keyword evidence="8" id="KW-0112">Calmodulin-binding</keyword>
<evidence type="ECO:0000256" key="12">
    <source>
        <dbReference type="ARBA" id="ARBA00048336"/>
    </source>
</evidence>
<dbReference type="GO" id="GO:0097720">
    <property type="term" value="P:calcineurin-mediated signaling"/>
    <property type="evidence" value="ECO:0007669"/>
    <property type="project" value="InterPro"/>
</dbReference>
<gene>
    <name evidence="17" type="ORF">KCU98_g2092</name>
</gene>
<evidence type="ECO:0000256" key="10">
    <source>
        <dbReference type="ARBA" id="ARBA00023004"/>
    </source>
</evidence>
<dbReference type="GO" id="GO:0033192">
    <property type="term" value="F:calmodulin-dependent protein phosphatase activity"/>
    <property type="evidence" value="ECO:0007669"/>
    <property type="project" value="InterPro"/>
</dbReference>
<dbReference type="InterPro" id="IPR006186">
    <property type="entry name" value="Ser/Thr-sp_prot-phosphatase"/>
</dbReference>
<evidence type="ECO:0000313" key="18">
    <source>
        <dbReference type="Proteomes" id="UP000729357"/>
    </source>
</evidence>
<dbReference type="InterPro" id="IPR004843">
    <property type="entry name" value="Calcineurin-like_PHP"/>
</dbReference>
<evidence type="ECO:0000256" key="4">
    <source>
        <dbReference type="ARBA" id="ARBA00011112"/>
    </source>
</evidence>
<keyword evidence="18" id="KW-1185">Reference proteome</keyword>
<dbReference type="PROSITE" id="PS00125">
    <property type="entry name" value="SER_THR_PHOSPHATASE"/>
    <property type="match status" value="1"/>
</dbReference>
<dbReference type="PRINTS" id="PR00114">
    <property type="entry name" value="STPHPHTASE"/>
</dbReference>
<evidence type="ECO:0000256" key="3">
    <source>
        <dbReference type="ARBA" id="ARBA00009905"/>
    </source>
</evidence>
<evidence type="ECO:0000256" key="7">
    <source>
        <dbReference type="ARBA" id="ARBA00022833"/>
    </source>
</evidence>
<comment type="similarity">
    <text evidence="3">Belongs to the PPP phosphatase family. PP-2B subfamily.</text>
</comment>
<keyword evidence="7" id="KW-0862">Zinc</keyword>
<feature type="non-terminal residue" evidence="17">
    <location>
        <position position="1"/>
    </location>
</feature>
<dbReference type="GO" id="GO:0005516">
    <property type="term" value="F:calmodulin binding"/>
    <property type="evidence" value="ECO:0007669"/>
    <property type="project" value="UniProtKB-KW"/>
</dbReference>
<evidence type="ECO:0000259" key="16">
    <source>
        <dbReference type="PROSITE" id="PS00125"/>
    </source>
</evidence>
<dbReference type="SMART" id="SM00156">
    <property type="entry name" value="PP2Ac"/>
    <property type="match status" value="1"/>
</dbReference>
<evidence type="ECO:0000313" key="17">
    <source>
        <dbReference type="EMBL" id="KAG9989167.1"/>
    </source>
</evidence>
<feature type="compositionally biased region" description="Basic and acidic residues" evidence="15">
    <location>
        <begin position="515"/>
        <end position="529"/>
    </location>
</feature>
<name>A0A9P8JYQ9_AURME</name>
<keyword evidence="5" id="KW-0479">Metal-binding</keyword>
<evidence type="ECO:0000256" key="15">
    <source>
        <dbReference type="SAM" id="MobiDB-lite"/>
    </source>
</evidence>
<feature type="region of interest" description="Disordered" evidence="15">
    <location>
        <begin position="409"/>
        <end position="437"/>
    </location>
</feature>
<feature type="domain" description="Serine/threonine specific protein phosphatases" evidence="16">
    <location>
        <begin position="179"/>
        <end position="184"/>
    </location>
</feature>
<dbReference type="FunFam" id="3.60.21.10:FF:000002">
    <property type="entry name" value="Serine/threonine-protein phosphatase"/>
    <property type="match status" value="1"/>
</dbReference>
<reference evidence="17" key="1">
    <citation type="journal article" date="2021" name="J Fungi (Basel)">
        <title>Virulence traits and population genomics of the black yeast Aureobasidium melanogenum.</title>
        <authorList>
            <person name="Cernosa A."/>
            <person name="Sun X."/>
            <person name="Gostincar C."/>
            <person name="Fang C."/>
            <person name="Gunde-Cimerman N."/>
            <person name="Song Z."/>
        </authorList>
    </citation>
    <scope>NUCLEOTIDE SEQUENCE</scope>
    <source>
        <strain evidence="17">EXF-9298</strain>
    </source>
</reference>
<evidence type="ECO:0000256" key="8">
    <source>
        <dbReference type="ARBA" id="ARBA00022860"/>
    </source>
</evidence>
<comment type="cofactor">
    <cofactor evidence="2">
        <name>Fe(3+)</name>
        <dbReference type="ChEBI" id="CHEBI:29034"/>
    </cofactor>
</comment>
<dbReference type="SUPFAM" id="SSF56300">
    <property type="entry name" value="Metallo-dependent phosphatases"/>
    <property type="match status" value="1"/>
</dbReference>
<dbReference type="EC" id="3.1.3.16" evidence="14"/>